<proteinExistence type="predicted"/>
<dbReference type="AlphaFoldDB" id="A0A4R4K787"/>
<organism evidence="2 3">
    <name type="scientific">Arundinibacter roseus</name>
    <dbReference type="NCBI Taxonomy" id="2070510"/>
    <lineage>
        <taxon>Bacteria</taxon>
        <taxon>Pseudomonadati</taxon>
        <taxon>Bacteroidota</taxon>
        <taxon>Cytophagia</taxon>
        <taxon>Cytophagales</taxon>
        <taxon>Spirosomataceae</taxon>
        <taxon>Arundinibacter</taxon>
    </lineage>
</organism>
<accession>A0A4R4K787</accession>
<evidence type="ECO:0000313" key="3">
    <source>
        <dbReference type="Proteomes" id="UP000295706"/>
    </source>
</evidence>
<comment type="caution">
    <text evidence="2">The sequence shown here is derived from an EMBL/GenBank/DDBJ whole genome shotgun (WGS) entry which is preliminary data.</text>
</comment>
<name>A0A4R4K787_9BACT</name>
<feature type="transmembrane region" description="Helical" evidence="1">
    <location>
        <begin position="87"/>
        <end position="103"/>
    </location>
</feature>
<evidence type="ECO:0000313" key="2">
    <source>
        <dbReference type="EMBL" id="TDB63320.1"/>
    </source>
</evidence>
<dbReference type="OrthoDB" id="9786064at2"/>
<keyword evidence="1" id="KW-0812">Transmembrane</keyword>
<feature type="transmembrane region" description="Helical" evidence="1">
    <location>
        <begin position="48"/>
        <end position="67"/>
    </location>
</feature>
<keyword evidence="1" id="KW-0472">Membrane</keyword>
<dbReference type="RefSeq" id="WP_132119571.1">
    <property type="nucleotide sequence ID" value="NZ_SMJU01000010.1"/>
</dbReference>
<feature type="transmembrane region" description="Helical" evidence="1">
    <location>
        <begin position="163"/>
        <end position="181"/>
    </location>
</feature>
<dbReference type="EMBL" id="SMJU01000010">
    <property type="protein sequence ID" value="TDB63320.1"/>
    <property type="molecule type" value="Genomic_DNA"/>
</dbReference>
<protein>
    <recommendedName>
        <fullName evidence="4">Phosphatase PAP2 family protein</fullName>
    </recommendedName>
</protein>
<evidence type="ECO:0008006" key="4">
    <source>
        <dbReference type="Google" id="ProtNLM"/>
    </source>
</evidence>
<evidence type="ECO:0000256" key="1">
    <source>
        <dbReference type="SAM" id="Phobius"/>
    </source>
</evidence>
<reference evidence="2 3" key="1">
    <citation type="submission" date="2019-02" db="EMBL/GenBank/DDBJ databases">
        <title>Arundinibacter roseus gen. nov., sp. nov., a new member of the family Cytophagaceae.</title>
        <authorList>
            <person name="Szuroczki S."/>
            <person name="Khayer B."/>
            <person name="Sproer C."/>
            <person name="Toumi M."/>
            <person name="Szabo A."/>
            <person name="Felfoldi T."/>
            <person name="Schumann P."/>
            <person name="Toth E."/>
        </authorList>
    </citation>
    <scope>NUCLEOTIDE SEQUENCE [LARGE SCALE GENOMIC DNA]</scope>
    <source>
        <strain evidence="2 3">DMA-k-7a</strain>
    </source>
</reference>
<sequence length="212" mass="22835">MNTRLATVLSVLLHPLLLPTYLFGTLILLVPELLGVSALGFPAQMSLLLLLFLNTFLAPSLLVFYFYRLGYIESLHLETLKDRRLPYLATLLIYTLSTYLFGWRFQPISELAPQIAVVLGCITFSLGVVALVSLSWKISAHATGMGGCLGALGGILTRFGDAALFYPLLVAVLLTGLLMSARLRLNAHTPGQIGAGLGVGLVVSIAGILLFF</sequence>
<keyword evidence="3" id="KW-1185">Reference proteome</keyword>
<dbReference type="Proteomes" id="UP000295706">
    <property type="component" value="Unassembled WGS sequence"/>
</dbReference>
<gene>
    <name evidence="2" type="ORF">EZE20_16235</name>
</gene>
<keyword evidence="1" id="KW-1133">Transmembrane helix</keyword>
<feature type="transmembrane region" description="Helical" evidence="1">
    <location>
        <begin position="115"/>
        <end position="132"/>
    </location>
</feature>
<feature type="transmembrane region" description="Helical" evidence="1">
    <location>
        <begin position="193"/>
        <end position="211"/>
    </location>
</feature>